<dbReference type="Pfam" id="PF00431">
    <property type="entry name" value="CUB"/>
    <property type="match status" value="2"/>
</dbReference>
<feature type="transmembrane region" description="Helical" evidence="4">
    <location>
        <begin position="310"/>
        <end position="335"/>
    </location>
</feature>
<dbReference type="SUPFAM" id="SSF49854">
    <property type="entry name" value="Spermadhesin, CUB domain"/>
    <property type="match status" value="2"/>
</dbReference>
<dbReference type="PROSITE" id="PS01180">
    <property type="entry name" value="CUB"/>
    <property type="match status" value="2"/>
</dbReference>
<evidence type="ECO:0000259" key="5">
    <source>
        <dbReference type="PROSITE" id="PS01180"/>
    </source>
</evidence>
<evidence type="ECO:0000256" key="4">
    <source>
        <dbReference type="SAM" id="Phobius"/>
    </source>
</evidence>
<feature type="domain" description="CUB" evidence="5">
    <location>
        <begin position="24"/>
        <end position="166"/>
    </location>
</feature>
<evidence type="ECO:0000256" key="2">
    <source>
        <dbReference type="PROSITE-ProRule" id="PRU00059"/>
    </source>
</evidence>
<feature type="compositionally biased region" description="Basic and acidic residues" evidence="3">
    <location>
        <begin position="522"/>
        <end position="543"/>
    </location>
</feature>
<keyword evidence="7" id="KW-1185">Reference proteome</keyword>
<organism evidence="6 7">
    <name type="scientific">Plakobranchus ocellatus</name>
    <dbReference type="NCBI Taxonomy" id="259542"/>
    <lineage>
        <taxon>Eukaryota</taxon>
        <taxon>Metazoa</taxon>
        <taxon>Spiralia</taxon>
        <taxon>Lophotrochozoa</taxon>
        <taxon>Mollusca</taxon>
        <taxon>Gastropoda</taxon>
        <taxon>Heterobranchia</taxon>
        <taxon>Euthyneura</taxon>
        <taxon>Panpulmonata</taxon>
        <taxon>Sacoglossa</taxon>
        <taxon>Placobranchoidea</taxon>
        <taxon>Plakobranchidae</taxon>
        <taxon>Plakobranchus</taxon>
    </lineage>
</organism>
<dbReference type="EMBL" id="BLXT01008169">
    <property type="protein sequence ID" value="GFO46196.1"/>
    <property type="molecule type" value="Genomic_DNA"/>
</dbReference>
<sequence>MWRLYIFMITIYIQDWIYRAHGTCDTSVKIRSGRSLQVSSPDYPEDSPRRMHCFYDLKSHFNSGDVIHLRVLDVTLSCDDEENTLKVFDAFSTNPRYLGRICKGGIQTFASPKDRLYLVYETGKHDTALATSSSVLLSEIQTKSVIDRPGKGEKKGRAFRLQVTALPEFRQCFNYQAKVLLAEKKAKQFVSPYFPFEVAPNVHCRWLIKASPGRVVVLHILEASMRGSNDCRNFGLFIYDGKTTYDDKSLGVICDNQSDSEALVSYRSTGNFLLVVFSSSSHVLHSGGGVKLQYYSVLLDSSSGQKNQSLLYSLLGIFVALACFTALLVVFRFIVIPSRLKKASRMLDIAAAAQRPGVGDLPPPYSPSDTLASSTSFQDVYPTSPSSSSSPSAPARSTLSFLLSCMPRWSFSPWRSDRQNASTGASSPAAPVGIQITLPRGGTPAAATAANDYQELPFLSLRYRQDNLTNSIGVSGEASADCSSSVGEGVSATQRGNEKIEAEDVGDPTVWVEESEGQGFEPELRQAGESDRSSNDWEGGDEHTAVGFKRNHLSVSVSYHCRFSADSGFREGEEEEGNEGSKEEPVYCQISNSSPCVDLPSTSNAPQNGTEVVKSSTDIASKTDDSKILLPHAPDLIQSTSKDKNGTRNNIKMIPNNMAENFIEATKDMVKKVGSEEEGIGVTDDSQSVNKNGERGYSDIPQCQGTISRQKQEIPEERENLSSVSATRLCGQKLYRSSDEQGYEIALPVFRPNNNITALSNVEINVDKTKLVGSNSNQDSGDLVVQLYDHLDAKPTINEDVEYQVLDFQNKE</sequence>
<dbReference type="InterPro" id="IPR035914">
    <property type="entry name" value="Sperma_CUB_dom_sf"/>
</dbReference>
<feature type="region of interest" description="Disordered" evidence="3">
    <location>
        <begin position="591"/>
        <end position="617"/>
    </location>
</feature>
<keyword evidence="4" id="KW-0472">Membrane</keyword>
<comment type="caution">
    <text evidence="2">Lacks conserved residue(s) required for the propagation of feature annotation.</text>
</comment>
<dbReference type="SMART" id="SM00042">
    <property type="entry name" value="CUB"/>
    <property type="match status" value="2"/>
</dbReference>
<keyword evidence="1" id="KW-1015">Disulfide bond</keyword>
<feature type="compositionally biased region" description="Low complexity" evidence="3">
    <location>
        <begin position="382"/>
        <end position="394"/>
    </location>
</feature>
<protein>
    <submittedName>
        <fullName evidence="6">Tumor necrosis factor, alpha-induced protein 6</fullName>
    </submittedName>
</protein>
<feature type="region of interest" description="Disordered" evidence="3">
    <location>
        <begin position="476"/>
        <end position="497"/>
    </location>
</feature>
<feature type="compositionally biased region" description="Polar residues" evidence="3">
    <location>
        <begin position="367"/>
        <end position="378"/>
    </location>
</feature>
<dbReference type="InterPro" id="IPR000859">
    <property type="entry name" value="CUB_dom"/>
</dbReference>
<evidence type="ECO:0000313" key="7">
    <source>
        <dbReference type="Proteomes" id="UP000735302"/>
    </source>
</evidence>
<feature type="region of interest" description="Disordered" evidence="3">
    <location>
        <begin position="517"/>
        <end position="543"/>
    </location>
</feature>
<dbReference type="Gene3D" id="2.60.120.290">
    <property type="entry name" value="Spermadhesin, CUB domain"/>
    <property type="match status" value="2"/>
</dbReference>
<accession>A0AAV4DQL6</accession>
<dbReference type="PANTHER" id="PTHR46908">
    <property type="entry name" value="CUBILIN-LIKE PROTEIN"/>
    <property type="match status" value="1"/>
</dbReference>
<evidence type="ECO:0000256" key="1">
    <source>
        <dbReference type="ARBA" id="ARBA00023157"/>
    </source>
</evidence>
<feature type="region of interest" description="Disordered" evidence="3">
    <location>
        <begin position="678"/>
        <end position="701"/>
    </location>
</feature>
<dbReference type="Proteomes" id="UP000735302">
    <property type="component" value="Unassembled WGS sequence"/>
</dbReference>
<dbReference type="CDD" id="cd00041">
    <property type="entry name" value="CUB"/>
    <property type="match status" value="2"/>
</dbReference>
<name>A0AAV4DQL6_9GAST</name>
<proteinExistence type="predicted"/>
<keyword evidence="4" id="KW-0812">Transmembrane</keyword>
<evidence type="ECO:0000256" key="3">
    <source>
        <dbReference type="SAM" id="MobiDB-lite"/>
    </source>
</evidence>
<reference evidence="6 7" key="1">
    <citation type="journal article" date="2021" name="Elife">
        <title>Chloroplast acquisition without the gene transfer in kleptoplastic sea slugs, Plakobranchus ocellatus.</title>
        <authorList>
            <person name="Maeda T."/>
            <person name="Takahashi S."/>
            <person name="Yoshida T."/>
            <person name="Shimamura S."/>
            <person name="Takaki Y."/>
            <person name="Nagai Y."/>
            <person name="Toyoda A."/>
            <person name="Suzuki Y."/>
            <person name="Arimoto A."/>
            <person name="Ishii H."/>
            <person name="Satoh N."/>
            <person name="Nishiyama T."/>
            <person name="Hasebe M."/>
            <person name="Maruyama T."/>
            <person name="Minagawa J."/>
            <person name="Obokata J."/>
            <person name="Shigenobu S."/>
        </authorList>
    </citation>
    <scope>NUCLEOTIDE SEQUENCE [LARGE SCALE GENOMIC DNA]</scope>
</reference>
<dbReference type="AlphaFoldDB" id="A0AAV4DQL6"/>
<keyword evidence="4" id="KW-1133">Transmembrane helix</keyword>
<dbReference type="PANTHER" id="PTHR46908:SF8">
    <property type="entry name" value="C-TYPE LECTIN DOMAIN-CONTAINING PROTEIN"/>
    <property type="match status" value="1"/>
</dbReference>
<gene>
    <name evidence="6" type="ORF">PoB_007270100</name>
</gene>
<feature type="region of interest" description="Disordered" evidence="3">
    <location>
        <begin position="358"/>
        <end position="394"/>
    </location>
</feature>
<comment type="caution">
    <text evidence="6">The sequence shown here is derived from an EMBL/GenBank/DDBJ whole genome shotgun (WGS) entry which is preliminary data.</text>
</comment>
<feature type="domain" description="CUB" evidence="5">
    <location>
        <begin position="172"/>
        <end position="297"/>
    </location>
</feature>
<dbReference type="InterPro" id="IPR052129">
    <property type="entry name" value="Spermadhesin-Link_domain"/>
</dbReference>
<evidence type="ECO:0000313" key="6">
    <source>
        <dbReference type="EMBL" id="GFO46196.1"/>
    </source>
</evidence>
<feature type="compositionally biased region" description="Polar residues" evidence="3">
    <location>
        <begin position="481"/>
        <end position="495"/>
    </location>
</feature>